<evidence type="ECO:0000313" key="9">
    <source>
        <dbReference type="Proteomes" id="UP000293902"/>
    </source>
</evidence>
<dbReference type="InterPro" id="IPR009051">
    <property type="entry name" value="Helical_ferredxn"/>
</dbReference>
<evidence type="ECO:0000256" key="4">
    <source>
        <dbReference type="ARBA" id="ARBA00023014"/>
    </source>
</evidence>
<keyword evidence="4" id="KW-0411">Iron-sulfur</keyword>
<gene>
    <name evidence="7" type="ORF">DO021_18720</name>
    <name evidence="6" type="ORF">EYB58_10965</name>
</gene>
<dbReference type="GO" id="GO:0051536">
    <property type="term" value="F:iron-sulfur cluster binding"/>
    <property type="evidence" value="ECO:0007669"/>
    <property type="project" value="UniProtKB-KW"/>
</dbReference>
<dbReference type="PROSITE" id="PS51379">
    <property type="entry name" value="4FE4S_FER_2"/>
    <property type="match status" value="3"/>
</dbReference>
<keyword evidence="3" id="KW-0408">Iron</keyword>
<dbReference type="PANTHER" id="PTHR32479">
    <property type="entry name" value="GLYCOLATE OXIDASE IRON-SULFUR SUBUNIT"/>
    <property type="match status" value="1"/>
</dbReference>
<dbReference type="GO" id="GO:0016491">
    <property type="term" value="F:oxidoreductase activity"/>
    <property type="evidence" value="ECO:0007669"/>
    <property type="project" value="UniProtKB-KW"/>
</dbReference>
<dbReference type="Gene3D" id="1.10.1060.10">
    <property type="entry name" value="Alpha-helical ferredoxin"/>
    <property type="match status" value="1"/>
</dbReference>
<dbReference type="CDD" id="cd04410">
    <property type="entry name" value="DMSOR_beta-like"/>
    <property type="match status" value="1"/>
</dbReference>
<keyword evidence="2" id="KW-0560">Oxidoreductase</keyword>
<dbReference type="EMBL" id="CP036313">
    <property type="protein sequence ID" value="QBH13395.1"/>
    <property type="molecule type" value="Genomic_DNA"/>
</dbReference>
<keyword evidence="9" id="KW-1185">Reference proteome</keyword>
<sequence length="316" mass="35635">MQTEKTKFKNLEKWEGMLSKCIRCGYCYEHCPMFKYTRWESDAPRGKNILAHGLLSGEVELTQEIAEKTFSCFFCKRCEAACSSGVKITDIMLDLRRDLVELGYYTPGTTSITDPSCARCLQCVRACPHDAREFIDGKGIVVDPVKCKSCGICVEICPIEAISIPLSFGTDKEDLGKRAAAFLNSRESAKVIMYACNWSYHPDIQNSRLPESELEEKEYEILVNLCGGRLDQNLLLTPFLNQAWGVLVGVCPDGECNHNGNEAAKKRVQRMKETLETLDINPERIHLVQIPNGDKQLCQAEIDTFMEKINQMGPIR</sequence>
<keyword evidence="1" id="KW-0479">Metal-binding</keyword>
<accession>A0A328F7C0</accession>
<dbReference type="PROSITE" id="PS00198">
    <property type="entry name" value="4FE4S_FER_1"/>
    <property type="match status" value="2"/>
</dbReference>
<proteinExistence type="predicted"/>
<dbReference type="RefSeq" id="WP_111959503.1">
    <property type="nucleotide sequence ID" value="NZ_CP036313.1"/>
</dbReference>
<evidence type="ECO:0000313" key="6">
    <source>
        <dbReference type="EMBL" id="QBH13395.1"/>
    </source>
</evidence>
<reference evidence="7 8" key="1">
    <citation type="submission" date="2018-06" db="EMBL/GenBank/DDBJ databases">
        <title>Complete Genome Sequence of Desulfobacter hydrogenophilus (DSM3380).</title>
        <authorList>
            <person name="Marietou A."/>
            <person name="Schreiber L."/>
            <person name="Marshall I."/>
            <person name="Jorgensen B."/>
        </authorList>
    </citation>
    <scope>NUCLEOTIDE SEQUENCE [LARGE SCALE GENOMIC DNA]</scope>
    <source>
        <strain evidence="7 8">DSM 3380</strain>
    </source>
</reference>
<dbReference type="GO" id="GO:0046872">
    <property type="term" value="F:metal ion binding"/>
    <property type="evidence" value="ECO:0007669"/>
    <property type="project" value="UniProtKB-KW"/>
</dbReference>
<dbReference type="Pfam" id="PF02662">
    <property type="entry name" value="FlpD"/>
    <property type="match status" value="1"/>
</dbReference>
<dbReference type="Proteomes" id="UP000293902">
    <property type="component" value="Chromosome"/>
</dbReference>
<evidence type="ECO:0000313" key="8">
    <source>
        <dbReference type="Proteomes" id="UP000248798"/>
    </source>
</evidence>
<evidence type="ECO:0000256" key="3">
    <source>
        <dbReference type="ARBA" id="ARBA00023004"/>
    </source>
</evidence>
<evidence type="ECO:0000256" key="1">
    <source>
        <dbReference type="ARBA" id="ARBA00022723"/>
    </source>
</evidence>
<dbReference type="Pfam" id="PF12838">
    <property type="entry name" value="Fer4_7"/>
    <property type="match status" value="1"/>
</dbReference>
<dbReference type="OrthoDB" id="9800445at2"/>
<name>A0A328F7C0_9BACT</name>
<evidence type="ECO:0000313" key="7">
    <source>
        <dbReference type="EMBL" id="RAM00481.1"/>
    </source>
</evidence>
<dbReference type="Proteomes" id="UP000248798">
    <property type="component" value="Unassembled WGS sequence"/>
</dbReference>
<evidence type="ECO:0000259" key="5">
    <source>
        <dbReference type="PROSITE" id="PS51379"/>
    </source>
</evidence>
<protein>
    <submittedName>
        <fullName evidence="7">Fusion protein GlcF/heterodisulfide reductase HdrA</fullName>
    </submittedName>
    <submittedName>
        <fullName evidence="6">Hydrogenase iron-sulfur subunit</fullName>
    </submittedName>
</protein>
<dbReference type="SUPFAM" id="SSF54862">
    <property type="entry name" value="4Fe-4S ferredoxins"/>
    <property type="match status" value="1"/>
</dbReference>
<dbReference type="InterPro" id="IPR003813">
    <property type="entry name" value="MvhD/FlpD"/>
</dbReference>
<dbReference type="PANTHER" id="PTHR32479:SF20">
    <property type="entry name" value="GLYCOLATE OXIDASE IRON-SULFUR SUBUNIT"/>
    <property type="match status" value="1"/>
</dbReference>
<dbReference type="InterPro" id="IPR017900">
    <property type="entry name" value="4Fe4S_Fe_S_CS"/>
</dbReference>
<feature type="domain" description="4Fe-4S ferredoxin-type" evidence="5">
    <location>
        <begin position="12"/>
        <end position="42"/>
    </location>
</feature>
<feature type="domain" description="4Fe-4S ferredoxin-type" evidence="5">
    <location>
        <begin position="138"/>
        <end position="167"/>
    </location>
</feature>
<dbReference type="Gene3D" id="3.30.70.20">
    <property type="match status" value="1"/>
</dbReference>
<evidence type="ECO:0000256" key="2">
    <source>
        <dbReference type="ARBA" id="ARBA00023002"/>
    </source>
</evidence>
<dbReference type="InterPro" id="IPR017896">
    <property type="entry name" value="4Fe4S_Fe-S-bd"/>
</dbReference>
<reference evidence="6 9" key="2">
    <citation type="submission" date="2019-02" db="EMBL/GenBank/DDBJ databases">
        <title>Complete genome sequence of Desulfobacter hydrogenophilus AcRS1.</title>
        <authorList>
            <person name="Marietou A."/>
            <person name="Lund M.B."/>
            <person name="Marshall I.P.G."/>
            <person name="Schreiber L."/>
            <person name="Jorgensen B."/>
        </authorList>
    </citation>
    <scope>NUCLEOTIDE SEQUENCE [LARGE SCALE GENOMIC DNA]</scope>
    <source>
        <strain evidence="6 9">AcRS1</strain>
    </source>
</reference>
<organism evidence="7 8">
    <name type="scientific">Desulfobacter hydrogenophilus</name>
    <dbReference type="NCBI Taxonomy" id="2291"/>
    <lineage>
        <taxon>Bacteria</taxon>
        <taxon>Pseudomonadati</taxon>
        <taxon>Thermodesulfobacteriota</taxon>
        <taxon>Desulfobacteria</taxon>
        <taxon>Desulfobacterales</taxon>
        <taxon>Desulfobacteraceae</taxon>
        <taxon>Desulfobacter</taxon>
    </lineage>
</organism>
<dbReference type="AlphaFoldDB" id="A0A328F7C0"/>
<feature type="domain" description="4Fe-4S ferredoxin-type" evidence="5">
    <location>
        <begin position="108"/>
        <end position="137"/>
    </location>
</feature>
<dbReference type="EMBL" id="QLNI01000046">
    <property type="protein sequence ID" value="RAM00481.1"/>
    <property type="molecule type" value="Genomic_DNA"/>
</dbReference>
<dbReference type="Pfam" id="PF13183">
    <property type="entry name" value="Fer4_8"/>
    <property type="match status" value="1"/>
</dbReference>